<dbReference type="SUPFAM" id="SSF55073">
    <property type="entry name" value="Nucleotide cyclase"/>
    <property type="match status" value="1"/>
</dbReference>
<dbReference type="Proteomes" id="UP001500359">
    <property type="component" value="Unassembled WGS sequence"/>
</dbReference>
<dbReference type="SMART" id="SM00052">
    <property type="entry name" value="EAL"/>
    <property type="match status" value="1"/>
</dbReference>
<dbReference type="Pfam" id="PF00563">
    <property type="entry name" value="EAL"/>
    <property type="match status" value="1"/>
</dbReference>
<keyword evidence="1" id="KW-0472">Membrane</keyword>
<feature type="transmembrane region" description="Helical" evidence="1">
    <location>
        <begin position="143"/>
        <end position="164"/>
    </location>
</feature>
<name>A0ABP3WR20_9ALTE</name>
<keyword evidence="1" id="KW-1133">Transmembrane helix</keyword>
<comment type="caution">
    <text evidence="4">The sequence shown here is derived from an EMBL/GenBank/DDBJ whole genome shotgun (WGS) entry which is preliminary data.</text>
</comment>
<dbReference type="InterPro" id="IPR001633">
    <property type="entry name" value="EAL_dom"/>
</dbReference>
<dbReference type="InterPro" id="IPR043128">
    <property type="entry name" value="Rev_trsase/Diguanyl_cyclase"/>
</dbReference>
<dbReference type="PANTHER" id="PTHR33121">
    <property type="entry name" value="CYCLIC DI-GMP PHOSPHODIESTERASE PDEF"/>
    <property type="match status" value="1"/>
</dbReference>
<evidence type="ECO:0000313" key="5">
    <source>
        <dbReference type="Proteomes" id="UP001500359"/>
    </source>
</evidence>
<dbReference type="PROSITE" id="PS50883">
    <property type="entry name" value="EAL"/>
    <property type="match status" value="1"/>
</dbReference>
<dbReference type="InterPro" id="IPR050706">
    <property type="entry name" value="Cyclic-di-GMP_PDE-like"/>
</dbReference>
<dbReference type="CDD" id="cd01948">
    <property type="entry name" value="EAL"/>
    <property type="match status" value="1"/>
</dbReference>
<evidence type="ECO:0000259" key="3">
    <source>
        <dbReference type="PROSITE" id="PS50887"/>
    </source>
</evidence>
<proteinExistence type="predicted"/>
<feature type="domain" description="GGDEF" evidence="3">
    <location>
        <begin position="310"/>
        <end position="444"/>
    </location>
</feature>
<dbReference type="Gene3D" id="3.30.70.270">
    <property type="match status" value="1"/>
</dbReference>
<keyword evidence="5" id="KW-1185">Reference proteome</keyword>
<dbReference type="Gene3D" id="3.20.20.450">
    <property type="entry name" value="EAL domain"/>
    <property type="match status" value="1"/>
</dbReference>
<evidence type="ECO:0000313" key="4">
    <source>
        <dbReference type="EMBL" id="GAA0853512.1"/>
    </source>
</evidence>
<sequence>MSEKPPRDIVTKVTIAGVLFLIFGLMISPVNASLNSIAEPFTDKLADKLIKANDSLALIQTEAPLPSQLNIQLAILSNSQRTNNNWQAHLATSFATLLLKRAFPYQLVPRLTITLPATIVSKPAQIQQIELHTQTGALRIHGLIFALALLIIIVTSIGLTLLFVNRGSKQLNSSMWQLLEHSRNPIIILDKENRSTYHNRAAQQLLASLNIEQTNTKSLLPNNLQRMQSVLLDNSKPYLVFEYALGNKLVECELYWLNKSANWYLYLQDITVRKNTELKVQFQAYHHPQTSLENQYRFNEVVAQWVKLGEPFTHGQIEIRSFSRLLADNAFNKSQQVIMELAAVLDKVCHDMPDNIRLFHIGDKNFAVLIPKTECEETVADLVTSINKAIKFTQFTDQHHVELDFGFASFPKDGDNLEAIKRNTRIALDTSASLAHSDYLIFDDQLGETIARQNTLHIAMRKALEAQHFQLYFQPQLSLLKNNIIGAEVLLRWQLDGQWIQPAELIPLAERSGFILQLGDWILAQACIKAQHLVKLGYTELVTAVNISPKQFTAPNFVDKVVAALSDSGLPAHNLELEITEGVLFNNDYGTLDSLQKLRKMGVKLAIDDFGTGYSSLSYLKDFPIDKIKIDQSFVRNMHTDPADQSIVRTIVNLGKNLGITLIAEGVENQSQLDSLKSIGCDEIQGYWYSKPLEEDFFVDFLHQKQPLP</sequence>
<evidence type="ECO:0000256" key="1">
    <source>
        <dbReference type="SAM" id="Phobius"/>
    </source>
</evidence>
<dbReference type="InterPro" id="IPR000160">
    <property type="entry name" value="GGDEF_dom"/>
</dbReference>
<protein>
    <submittedName>
        <fullName evidence="4">Uncharacterized protein</fullName>
    </submittedName>
</protein>
<feature type="domain" description="EAL" evidence="2">
    <location>
        <begin position="453"/>
        <end position="706"/>
    </location>
</feature>
<dbReference type="InterPro" id="IPR029787">
    <property type="entry name" value="Nucleotide_cyclase"/>
</dbReference>
<dbReference type="InterPro" id="IPR035919">
    <property type="entry name" value="EAL_sf"/>
</dbReference>
<dbReference type="PANTHER" id="PTHR33121:SF71">
    <property type="entry name" value="OXYGEN SENSOR PROTEIN DOSP"/>
    <property type="match status" value="1"/>
</dbReference>
<reference evidence="5" key="1">
    <citation type="journal article" date="2019" name="Int. J. Syst. Evol. Microbiol.">
        <title>The Global Catalogue of Microorganisms (GCM) 10K type strain sequencing project: providing services to taxonomists for standard genome sequencing and annotation.</title>
        <authorList>
            <consortium name="The Broad Institute Genomics Platform"/>
            <consortium name="The Broad Institute Genome Sequencing Center for Infectious Disease"/>
            <person name="Wu L."/>
            <person name="Ma J."/>
        </authorList>
    </citation>
    <scope>NUCLEOTIDE SEQUENCE [LARGE SCALE GENOMIC DNA]</scope>
    <source>
        <strain evidence="5">JCM 15896</strain>
    </source>
</reference>
<dbReference type="RefSeq" id="WP_343856410.1">
    <property type="nucleotide sequence ID" value="NZ_BAAAFD010000001.1"/>
</dbReference>
<dbReference type="EMBL" id="BAAAFD010000001">
    <property type="protein sequence ID" value="GAA0853512.1"/>
    <property type="molecule type" value="Genomic_DNA"/>
</dbReference>
<evidence type="ECO:0000259" key="2">
    <source>
        <dbReference type="PROSITE" id="PS50883"/>
    </source>
</evidence>
<dbReference type="PROSITE" id="PS50887">
    <property type="entry name" value="GGDEF"/>
    <property type="match status" value="1"/>
</dbReference>
<gene>
    <name evidence="4" type="ORF">GCM10009114_06430</name>
</gene>
<keyword evidence="1" id="KW-0812">Transmembrane</keyword>
<dbReference type="SUPFAM" id="SSF141868">
    <property type="entry name" value="EAL domain-like"/>
    <property type="match status" value="1"/>
</dbReference>
<accession>A0ABP3WR20</accession>
<organism evidence="4 5">
    <name type="scientific">Aliiglaciecola litoralis</name>
    <dbReference type="NCBI Taxonomy" id="582857"/>
    <lineage>
        <taxon>Bacteria</taxon>
        <taxon>Pseudomonadati</taxon>
        <taxon>Pseudomonadota</taxon>
        <taxon>Gammaproteobacteria</taxon>
        <taxon>Alteromonadales</taxon>
        <taxon>Alteromonadaceae</taxon>
        <taxon>Aliiglaciecola</taxon>
    </lineage>
</organism>